<dbReference type="InterPro" id="IPR003385">
    <property type="entry name" value="Glyco_hydro_77"/>
</dbReference>
<dbReference type="GO" id="GO:0004134">
    <property type="term" value="F:4-alpha-glucanotransferase activity"/>
    <property type="evidence" value="ECO:0007669"/>
    <property type="project" value="UniProtKB-EC"/>
</dbReference>
<dbReference type="PANTHER" id="PTHR32438">
    <property type="entry name" value="4-ALPHA-GLUCANOTRANSFERASE DPE1, CHLOROPLASTIC/AMYLOPLASTIC"/>
    <property type="match status" value="1"/>
</dbReference>
<reference evidence="11" key="1">
    <citation type="submission" date="2020-08" db="EMBL/GenBank/DDBJ databases">
        <title>Sequencing the genomes of 1000 actinobacteria strains.</title>
        <authorList>
            <person name="Klenk H.-P."/>
        </authorList>
    </citation>
    <scope>NUCLEOTIDE SEQUENCE</scope>
    <source>
        <strain evidence="11">DSM 10695</strain>
    </source>
</reference>
<evidence type="ECO:0000256" key="9">
    <source>
        <dbReference type="ARBA" id="ARBA00031501"/>
    </source>
</evidence>
<dbReference type="AlphaFoldDB" id="A0A923E3Y7"/>
<dbReference type="GO" id="GO:0005975">
    <property type="term" value="P:carbohydrate metabolic process"/>
    <property type="evidence" value="ECO:0007669"/>
    <property type="project" value="InterPro"/>
</dbReference>
<gene>
    <name evidence="11" type="ORF">HD592_000902</name>
</gene>
<comment type="catalytic activity">
    <reaction evidence="1 10">
        <text>Transfers a segment of a (1-&gt;4)-alpha-D-glucan to a new position in an acceptor, which may be glucose or a (1-&gt;4)-alpha-D-glucan.</text>
        <dbReference type="EC" id="2.4.1.25"/>
    </reaction>
</comment>
<dbReference type="NCBIfam" id="NF011080">
    <property type="entry name" value="PRK14508.1-3"/>
    <property type="match status" value="1"/>
</dbReference>
<dbReference type="NCBIfam" id="TIGR00217">
    <property type="entry name" value="malQ"/>
    <property type="match status" value="1"/>
</dbReference>
<organism evidence="11 12">
    <name type="scientific">Schaalia hyovaginalis</name>
    <dbReference type="NCBI Taxonomy" id="29316"/>
    <lineage>
        <taxon>Bacteria</taxon>
        <taxon>Bacillati</taxon>
        <taxon>Actinomycetota</taxon>
        <taxon>Actinomycetes</taxon>
        <taxon>Actinomycetales</taxon>
        <taxon>Actinomycetaceae</taxon>
        <taxon>Schaalia</taxon>
    </lineage>
</organism>
<dbReference type="InterPro" id="IPR017853">
    <property type="entry name" value="GH"/>
</dbReference>
<keyword evidence="6 10" id="KW-0808">Transferase</keyword>
<keyword evidence="7 10" id="KW-0119">Carbohydrate metabolism</keyword>
<name>A0A923E3Y7_9ACTO</name>
<sequence length="500" mass="56310">MFEARRSGILMPISSLPGPWGIGCFSAEAEGFIDSLAAAGQEIWQILPLGPTGYGDSPYSSFSTFAGNHYFIDPERLVEAGLLVPSELEGMEWGDDVERVDYGALYASRNAVLRIAFSRALDLGLNCEFLEFEERASAWLDDFALFMTAKGLNDQAPWTTWPEGLRHRDPRALEELRNDHPEEIRYWKWLQWVFDCQWRSLHARAAAAGVKILGDIPIYVAADSADAWAHPELFDLDEDLAPRRVAGVPPDGFSATGQVWGNPLYDWERHREQGYSWWIERMRRQLELVDVVRLDHFRGLESYFAVPAGEDTAANGVWEAGPGMELFSALTSALGPLPLILEDLGYLTQEVIDLREASGYPGMQILQFAFDSREPADYQPHRFPRDSVVYTGTHDNNTLVGWYRTLSQADREKSIVYLNNARTPESERPWDFITRAMTSVANTCIVPMADYLCLDGDARMNTPAVPEGNWQWRMAPGAFDEALVDRIRALTEVSERAAGN</sequence>
<evidence type="ECO:0000256" key="1">
    <source>
        <dbReference type="ARBA" id="ARBA00000439"/>
    </source>
</evidence>
<dbReference type="Gene3D" id="3.20.20.80">
    <property type="entry name" value="Glycosidases"/>
    <property type="match status" value="1"/>
</dbReference>
<evidence type="ECO:0000313" key="12">
    <source>
        <dbReference type="Proteomes" id="UP000617426"/>
    </source>
</evidence>
<dbReference type="EMBL" id="JACHMK010000001">
    <property type="protein sequence ID" value="MBB6334337.1"/>
    <property type="molecule type" value="Genomic_DNA"/>
</dbReference>
<evidence type="ECO:0000256" key="10">
    <source>
        <dbReference type="RuleBase" id="RU361207"/>
    </source>
</evidence>
<dbReference type="SUPFAM" id="SSF51445">
    <property type="entry name" value="(Trans)glycosidases"/>
    <property type="match status" value="1"/>
</dbReference>
<dbReference type="PANTHER" id="PTHR32438:SF5">
    <property type="entry name" value="4-ALPHA-GLUCANOTRANSFERASE DPE1, CHLOROPLASTIC_AMYLOPLASTIC"/>
    <property type="match status" value="1"/>
</dbReference>
<keyword evidence="5 10" id="KW-0328">Glycosyltransferase</keyword>
<evidence type="ECO:0000256" key="8">
    <source>
        <dbReference type="ARBA" id="ARBA00031423"/>
    </source>
</evidence>
<comment type="caution">
    <text evidence="11">The sequence shown here is derived from an EMBL/GenBank/DDBJ whole genome shotgun (WGS) entry which is preliminary data.</text>
</comment>
<comment type="similarity">
    <text evidence="2 10">Belongs to the disproportionating enzyme family.</text>
</comment>
<evidence type="ECO:0000256" key="7">
    <source>
        <dbReference type="ARBA" id="ARBA00023277"/>
    </source>
</evidence>
<dbReference type="PROSITE" id="PS51257">
    <property type="entry name" value="PROKAR_LIPOPROTEIN"/>
    <property type="match status" value="1"/>
</dbReference>
<evidence type="ECO:0000256" key="6">
    <source>
        <dbReference type="ARBA" id="ARBA00022679"/>
    </source>
</evidence>
<evidence type="ECO:0000256" key="5">
    <source>
        <dbReference type="ARBA" id="ARBA00022676"/>
    </source>
</evidence>
<dbReference type="EC" id="2.4.1.25" evidence="3 10"/>
<dbReference type="Proteomes" id="UP000617426">
    <property type="component" value="Unassembled WGS sequence"/>
</dbReference>
<keyword evidence="12" id="KW-1185">Reference proteome</keyword>
<evidence type="ECO:0000313" key="11">
    <source>
        <dbReference type="EMBL" id="MBB6334337.1"/>
    </source>
</evidence>
<accession>A0A923E3Y7</accession>
<evidence type="ECO:0000256" key="2">
    <source>
        <dbReference type="ARBA" id="ARBA00005684"/>
    </source>
</evidence>
<dbReference type="Pfam" id="PF02446">
    <property type="entry name" value="Glyco_hydro_77"/>
    <property type="match status" value="1"/>
</dbReference>
<dbReference type="RefSeq" id="WP_184452246.1">
    <property type="nucleotide sequence ID" value="NZ_JACHMK010000001.1"/>
</dbReference>
<evidence type="ECO:0000256" key="3">
    <source>
        <dbReference type="ARBA" id="ARBA00012560"/>
    </source>
</evidence>
<evidence type="ECO:0000256" key="4">
    <source>
        <dbReference type="ARBA" id="ARBA00020295"/>
    </source>
</evidence>
<protein>
    <recommendedName>
        <fullName evidence="4 10">4-alpha-glucanotransferase</fullName>
        <ecNumber evidence="3 10">2.4.1.25</ecNumber>
    </recommendedName>
    <alternativeName>
        <fullName evidence="8 10">Amylomaltase</fullName>
    </alternativeName>
    <alternativeName>
        <fullName evidence="9 10">Disproportionating enzyme</fullName>
    </alternativeName>
</protein>
<proteinExistence type="inferred from homology"/>